<dbReference type="NCBIfam" id="TIGR03619">
    <property type="entry name" value="F420_Rv2161c"/>
    <property type="match status" value="1"/>
</dbReference>
<dbReference type="InterPro" id="IPR036661">
    <property type="entry name" value="Luciferase-like_sf"/>
</dbReference>
<dbReference type="AlphaFoldDB" id="A0A382EPI9"/>
<protein>
    <recommendedName>
        <fullName evidence="5">Luciferase-like domain-containing protein</fullName>
    </recommendedName>
</protein>
<organism evidence="6">
    <name type="scientific">marine metagenome</name>
    <dbReference type="NCBI Taxonomy" id="408172"/>
    <lineage>
        <taxon>unclassified sequences</taxon>
        <taxon>metagenomes</taxon>
        <taxon>ecological metagenomes</taxon>
    </lineage>
</organism>
<keyword evidence="1" id="KW-0285">Flavoprotein</keyword>
<sequence>MIVSVGFPTGMEGLTYPIPFSEPDVLLSIAKHAEALGYHSIWGNDHMTTQNYVRAEFGHPPRFWDILITYAWLASQTKSLRFGTGILVLPMRRDIVVTAKQLVTLDHMSGGRLELGVGIGAYREEFEALQPGERTPRGKIVEEGVRALQKLFADDRATFDGEFFRYKDVELFPKPLQERIPIYFGGNNVNQLYRTATLGDGWLPAGLPLDRITADIVHLRQLCTNAGRDFSEIAIAPQYIALVDHNHDRAVARFTSSQMHKHLVSLTQSTLKEQAGISMADANLVGTPAEVVEKARALKAAGVTHLLGLYFAVNTADELLDQMTLFAEEVVPRL</sequence>
<evidence type="ECO:0000313" key="6">
    <source>
        <dbReference type="EMBL" id="SVB51767.1"/>
    </source>
</evidence>
<dbReference type="InterPro" id="IPR019921">
    <property type="entry name" value="Lucif-like_OxRdtase_Rv2161c"/>
</dbReference>
<dbReference type="Gene3D" id="3.20.20.30">
    <property type="entry name" value="Luciferase-like domain"/>
    <property type="match status" value="1"/>
</dbReference>
<dbReference type="GO" id="GO:0046306">
    <property type="term" value="P:alkanesulfonate catabolic process"/>
    <property type="evidence" value="ECO:0007669"/>
    <property type="project" value="TreeGrafter"/>
</dbReference>
<dbReference type="Pfam" id="PF00296">
    <property type="entry name" value="Bac_luciferase"/>
    <property type="match status" value="1"/>
</dbReference>
<dbReference type="SUPFAM" id="SSF51679">
    <property type="entry name" value="Bacterial luciferase-like"/>
    <property type="match status" value="1"/>
</dbReference>
<name>A0A382EPI9_9ZZZZ</name>
<gene>
    <name evidence="6" type="ORF">METZ01_LOCUS204621</name>
</gene>
<evidence type="ECO:0000259" key="5">
    <source>
        <dbReference type="Pfam" id="PF00296"/>
    </source>
</evidence>
<dbReference type="EMBL" id="UINC01045243">
    <property type="protein sequence ID" value="SVB51767.1"/>
    <property type="molecule type" value="Genomic_DNA"/>
</dbReference>
<keyword evidence="4" id="KW-0503">Monooxygenase</keyword>
<dbReference type="InterPro" id="IPR011251">
    <property type="entry name" value="Luciferase-like_dom"/>
</dbReference>
<dbReference type="GO" id="GO:0008726">
    <property type="term" value="F:alkanesulfonate monooxygenase activity"/>
    <property type="evidence" value="ECO:0007669"/>
    <property type="project" value="TreeGrafter"/>
</dbReference>
<keyword evidence="2" id="KW-0288">FMN</keyword>
<feature type="domain" description="Luciferase-like" evidence="5">
    <location>
        <begin position="23"/>
        <end position="305"/>
    </location>
</feature>
<reference evidence="6" key="1">
    <citation type="submission" date="2018-05" db="EMBL/GenBank/DDBJ databases">
        <authorList>
            <person name="Lanie J.A."/>
            <person name="Ng W.-L."/>
            <person name="Kazmierczak K.M."/>
            <person name="Andrzejewski T.M."/>
            <person name="Davidsen T.M."/>
            <person name="Wayne K.J."/>
            <person name="Tettelin H."/>
            <person name="Glass J.I."/>
            <person name="Rusch D."/>
            <person name="Podicherti R."/>
            <person name="Tsui H.-C.T."/>
            <person name="Winkler M.E."/>
        </authorList>
    </citation>
    <scope>NUCLEOTIDE SEQUENCE</scope>
</reference>
<dbReference type="InterPro" id="IPR050172">
    <property type="entry name" value="SsuD_RutA_monooxygenase"/>
</dbReference>
<evidence type="ECO:0000256" key="1">
    <source>
        <dbReference type="ARBA" id="ARBA00022630"/>
    </source>
</evidence>
<dbReference type="PANTHER" id="PTHR42847">
    <property type="entry name" value="ALKANESULFONATE MONOOXYGENASE"/>
    <property type="match status" value="1"/>
</dbReference>
<evidence type="ECO:0000256" key="2">
    <source>
        <dbReference type="ARBA" id="ARBA00022643"/>
    </source>
</evidence>
<evidence type="ECO:0000256" key="3">
    <source>
        <dbReference type="ARBA" id="ARBA00023002"/>
    </source>
</evidence>
<evidence type="ECO:0000256" key="4">
    <source>
        <dbReference type="ARBA" id="ARBA00023033"/>
    </source>
</evidence>
<keyword evidence="3" id="KW-0560">Oxidoreductase</keyword>
<proteinExistence type="predicted"/>
<dbReference type="PANTHER" id="PTHR42847:SF4">
    <property type="entry name" value="ALKANESULFONATE MONOOXYGENASE-RELATED"/>
    <property type="match status" value="1"/>
</dbReference>
<accession>A0A382EPI9</accession>